<dbReference type="InterPro" id="IPR025436">
    <property type="entry name" value="DUF4179"/>
</dbReference>
<feature type="transmembrane region" description="Helical" evidence="1">
    <location>
        <begin position="53"/>
        <end position="75"/>
    </location>
</feature>
<dbReference type="AlphaFoldDB" id="A0A917HAB9"/>
<name>A0A917HAB9_9BACL</name>
<dbReference type="EMBL" id="BMHY01000005">
    <property type="protein sequence ID" value="GGG72590.1"/>
    <property type="molecule type" value="Genomic_DNA"/>
</dbReference>
<keyword evidence="1" id="KW-0472">Membrane</keyword>
<feature type="domain" description="DUF4179" evidence="2">
    <location>
        <begin position="44"/>
        <end position="137"/>
    </location>
</feature>
<dbReference type="Pfam" id="PF13786">
    <property type="entry name" value="DUF4179"/>
    <property type="match status" value="1"/>
</dbReference>
<comment type="caution">
    <text evidence="4">The sequence shown here is derived from an EMBL/GenBank/DDBJ whole genome shotgun (WGS) entry which is preliminary data.</text>
</comment>
<dbReference type="Gene3D" id="2.60.40.1630">
    <property type="entry name" value="bacillus anthracis domain"/>
    <property type="match status" value="1"/>
</dbReference>
<proteinExistence type="predicted"/>
<protein>
    <submittedName>
        <fullName evidence="4">ECF-type sigma factor negative effector</fullName>
    </submittedName>
</protein>
<reference evidence="4 5" key="1">
    <citation type="journal article" date="2014" name="Int. J. Syst. Evol. Microbiol.">
        <title>Complete genome sequence of Corynebacterium casei LMG S-19264T (=DSM 44701T), isolated from a smear-ripened cheese.</title>
        <authorList>
            <consortium name="US DOE Joint Genome Institute (JGI-PGF)"/>
            <person name="Walter F."/>
            <person name="Albersmeier A."/>
            <person name="Kalinowski J."/>
            <person name="Ruckert C."/>
        </authorList>
    </citation>
    <scope>NUCLEOTIDE SEQUENCE [LARGE SCALE GENOMIC DNA]</scope>
    <source>
        <strain evidence="4 5">CGMCC 1.15286</strain>
    </source>
</reference>
<feature type="domain" description="DUF5643" evidence="3">
    <location>
        <begin position="225"/>
        <end position="344"/>
    </location>
</feature>
<keyword evidence="1" id="KW-1133">Transmembrane helix</keyword>
<organism evidence="4 5">
    <name type="scientific">Paenibacillus radicis</name>
    <name type="common">ex Gao et al. 2016</name>
    <dbReference type="NCBI Taxonomy" id="1737354"/>
    <lineage>
        <taxon>Bacteria</taxon>
        <taxon>Bacillati</taxon>
        <taxon>Bacillota</taxon>
        <taxon>Bacilli</taxon>
        <taxon>Bacillales</taxon>
        <taxon>Paenibacillaceae</taxon>
        <taxon>Paenibacillus</taxon>
    </lineage>
</organism>
<evidence type="ECO:0000259" key="2">
    <source>
        <dbReference type="Pfam" id="PF13786"/>
    </source>
</evidence>
<dbReference type="Proteomes" id="UP000600247">
    <property type="component" value="Unassembled WGS sequence"/>
</dbReference>
<dbReference type="Gene3D" id="2.60.40.1640">
    <property type="entry name" value="Conserved domain protein"/>
    <property type="match status" value="1"/>
</dbReference>
<evidence type="ECO:0000259" key="3">
    <source>
        <dbReference type="Pfam" id="PF18705"/>
    </source>
</evidence>
<keyword evidence="5" id="KW-1185">Reference proteome</keyword>
<keyword evidence="1" id="KW-0812">Transmembrane</keyword>
<dbReference type="InterPro" id="IPR040680">
    <property type="entry name" value="DUF5643"/>
</dbReference>
<evidence type="ECO:0000313" key="5">
    <source>
        <dbReference type="Proteomes" id="UP000600247"/>
    </source>
</evidence>
<accession>A0A917HAB9</accession>
<evidence type="ECO:0000313" key="4">
    <source>
        <dbReference type="EMBL" id="GGG72590.1"/>
    </source>
</evidence>
<gene>
    <name evidence="4" type="ORF">GCM10010918_30550</name>
</gene>
<dbReference type="Pfam" id="PF18705">
    <property type="entry name" value="DUF5643"/>
    <property type="match status" value="1"/>
</dbReference>
<evidence type="ECO:0000256" key="1">
    <source>
        <dbReference type="SAM" id="Phobius"/>
    </source>
</evidence>
<sequence>MKDIYEHLNDVDISETEYEEMAVTDLEKAKIKKRLRESIINQQKKANGWKKTVAASIIIIGLSTAALGVTFPAYASTIPVIGDIFKFLDPARAGLYDNYKEYSSEMNLTEQSNGIKMTINNAIYDGETVSLAFSIESDQNLGDNPYLHGLLDIKGAQGGTGGSQITRVNDNNYVGLITASNNFKHPSKNKVNIKWRIDRIISEVGQKEIEGDWSFAFALEATDNQTQIINQSAEHDGVIVNLSKISVTPMSFIVFYDQAVSESVQKEWHMVDVDIEIKDDWGNRYSGKGNGSLGDRDGYNMAWSKTFQKLDPRATKLIVTPRITRYEYTSENHGSVGMTEAGTKEMQIPEKPGKGIEEYTLDDITIELKN</sequence>